<evidence type="ECO:0008006" key="3">
    <source>
        <dbReference type="Google" id="ProtNLM"/>
    </source>
</evidence>
<dbReference type="EMBL" id="JBBMFD010000012">
    <property type="protein sequence ID" value="MEQ2440796.1"/>
    <property type="molecule type" value="Genomic_DNA"/>
</dbReference>
<keyword evidence="2" id="KW-1185">Reference proteome</keyword>
<proteinExistence type="predicted"/>
<gene>
    <name evidence="1" type="ORF">WMO26_08170</name>
</gene>
<reference evidence="1 2" key="1">
    <citation type="submission" date="2024-03" db="EMBL/GenBank/DDBJ databases">
        <title>Human intestinal bacterial collection.</title>
        <authorList>
            <person name="Pauvert C."/>
            <person name="Hitch T.C.A."/>
            <person name="Clavel T."/>
        </authorList>
    </citation>
    <scope>NUCLEOTIDE SEQUENCE [LARGE SCALE GENOMIC DNA]</scope>
    <source>
        <strain evidence="1 2">CLA-JM-H44</strain>
    </source>
</reference>
<protein>
    <recommendedName>
        <fullName evidence="3">ATPase</fullName>
    </recommendedName>
</protein>
<evidence type="ECO:0000313" key="1">
    <source>
        <dbReference type="EMBL" id="MEQ2440796.1"/>
    </source>
</evidence>
<name>A0ABV1E0F2_9FIRM</name>
<sequence length="104" mass="12375">MQEMIKRILEMDEQARQLTEDASSMRMQAEMTVEEKSQALKDEYLTRARKKVEQLEEKERGFAEEEWEQTQKTYAGVMDSLDRTAERNKDAWIKTIVNRTLGRE</sequence>
<comment type="caution">
    <text evidence="1">The sequence shown here is derived from an EMBL/GenBank/DDBJ whole genome shotgun (WGS) entry which is preliminary data.</text>
</comment>
<dbReference type="RefSeq" id="WP_349219504.1">
    <property type="nucleotide sequence ID" value="NZ_JBBMFD010000012.1"/>
</dbReference>
<evidence type="ECO:0000313" key="2">
    <source>
        <dbReference type="Proteomes" id="UP001489509"/>
    </source>
</evidence>
<dbReference type="Proteomes" id="UP001489509">
    <property type="component" value="Unassembled WGS sequence"/>
</dbReference>
<accession>A0ABV1E0F2</accession>
<organism evidence="1 2">
    <name type="scientific">Solibaculum intestinale</name>
    <dbReference type="NCBI Taxonomy" id="3133165"/>
    <lineage>
        <taxon>Bacteria</taxon>
        <taxon>Bacillati</taxon>
        <taxon>Bacillota</taxon>
        <taxon>Clostridia</taxon>
        <taxon>Eubacteriales</taxon>
        <taxon>Oscillospiraceae</taxon>
        <taxon>Solibaculum</taxon>
    </lineage>
</organism>